<evidence type="ECO:0000256" key="1">
    <source>
        <dbReference type="SAM" id="Phobius"/>
    </source>
</evidence>
<keyword evidence="1" id="KW-0472">Membrane</keyword>
<keyword evidence="1" id="KW-0812">Transmembrane</keyword>
<evidence type="ECO:0000313" key="3">
    <source>
        <dbReference type="Proteomes" id="UP000258927"/>
    </source>
</evidence>
<keyword evidence="1" id="KW-1133">Transmembrane helix</keyword>
<reference evidence="2 3" key="1">
    <citation type="submission" date="2017-05" db="EMBL/GenBank/DDBJ databases">
        <title>Genome Analysis of Maritalea myrionectae HL2708#5.</title>
        <authorList>
            <consortium name="Cotde Inc.-PKNU"/>
            <person name="Jang D."/>
            <person name="Oh H.-M."/>
        </authorList>
    </citation>
    <scope>NUCLEOTIDE SEQUENCE [LARGE SCALE GENOMIC DNA]</scope>
    <source>
        <strain evidence="2 3">HL2708#5</strain>
    </source>
</reference>
<dbReference type="KEGG" id="mmyr:MXMO3_01836"/>
<organism evidence="2 3">
    <name type="scientific">Maritalea myrionectae</name>
    <dbReference type="NCBI Taxonomy" id="454601"/>
    <lineage>
        <taxon>Bacteria</taxon>
        <taxon>Pseudomonadati</taxon>
        <taxon>Pseudomonadota</taxon>
        <taxon>Alphaproteobacteria</taxon>
        <taxon>Hyphomicrobiales</taxon>
        <taxon>Devosiaceae</taxon>
        <taxon>Maritalea</taxon>
    </lineage>
</organism>
<accession>A0A2R4ME92</accession>
<dbReference type="EMBL" id="CP021330">
    <property type="protein sequence ID" value="AVX04361.1"/>
    <property type="molecule type" value="Genomic_DNA"/>
</dbReference>
<dbReference type="AlphaFoldDB" id="A0A2R4ME92"/>
<proteinExistence type="predicted"/>
<sequence length="84" mass="9591">MMAILSFIMENLGGWAIGAVSILIGAVGLYFKGRGDQKRREQEKRAQARIEAMKERKEVDYEVDNLNDDDLDDRLAKWMRDGDG</sequence>
<feature type="transmembrane region" description="Helical" evidence="1">
    <location>
        <begin position="12"/>
        <end position="31"/>
    </location>
</feature>
<protein>
    <submittedName>
        <fullName evidence="2">Uncharacterized protein</fullName>
    </submittedName>
</protein>
<dbReference type="Proteomes" id="UP000258927">
    <property type="component" value="Chromosome"/>
</dbReference>
<keyword evidence="3" id="KW-1185">Reference proteome</keyword>
<evidence type="ECO:0000313" key="2">
    <source>
        <dbReference type="EMBL" id="AVX04361.1"/>
    </source>
</evidence>
<name>A0A2R4ME92_9HYPH</name>
<gene>
    <name evidence="2" type="ORF">MXMO3_01836</name>
</gene>